<organism evidence="2 3">
    <name type="scientific">Paraglaciecola agarilytica NO2</name>
    <dbReference type="NCBI Taxonomy" id="1125747"/>
    <lineage>
        <taxon>Bacteria</taxon>
        <taxon>Pseudomonadati</taxon>
        <taxon>Pseudomonadota</taxon>
        <taxon>Gammaproteobacteria</taxon>
        <taxon>Alteromonadales</taxon>
        <taxon>Alteromonadaceae</taxon>
        <taxon>Paraglaciecola</taxon>
    </lineage>
</organism>
<keyword evidence="1" id="KW-0472">Membrane</keyword>
<proteinExistence type="predicted"/>
<keyword evidence="3" id="KW-1185">Reference proteome</keyword>
<evidence type="ECO:0000256" key="1">
    <source>
        <dbReference type="SAM" id="Phobius"/>
    </source>
</evidence>
<dbReference type="EMBL" id="BAEK01000020">
    <property type="protein sequence ID" value="GAC04075.1"/>
    <property type="molecule type" value="Genomic_DNA"/>
</dbReference>
<comment type="caution">
    <text evidence="2">The sequence shown here is derived from an EMBL/GenBank/DDBJ whole genome shotgun (WGS) entry which is preliminary data.</text>
</comment>
<feature type="transmembrane region" description="Helical" evidence="1">
    <location>
        <begin position="20"/>
        <end position="38"/>
    </location>
</feature>
<sequence>MVLNQNRGRFNFTTITVKKAVWLIALTCTITFVIYMFADDALEPELKDILSEFNTQHSAENNGTIYTLGMWASFDDDPYDVGLQILHNTLVNDGYLSEEIYQSSYPNDKWLADIAVDESTSPLLCDFRSPSCLDFIWDNSAQIPSLLNKYDQYIELYDGLISYESFLPVIKPSFNEPLKVSELDLLSVHLKLLKSIAFFKGGLIEEASKELSGLIDFNRSQIKSSYKMIPKVISTVHYGLCIQVSSYLLAKTNTSNVNSWQSVYDAFQSMGIEYVSMKKQYLREVAAFSNEISTITSSQFENYQIEKYGEPLARLLYKPNKTLNLFYKYMSNGYDTVHYEQGLLKERDIKLTGKDILGFQLNNYIGSMHVSISAPRYLNIEVDLHELNIKQNLFRKIYKLRLVGKSSEEIGLNLLKSPYTGNEAFLVGNQLCLEGKEGSKQDMCVYVQSL</sequence>
<keyword evidence="1" id="KW-0812">Transmembrane</keyword>
<dbReference type="Proteomes" id="UP000008372">
    <property type="component" value="Unassembled WGS sequence"/>
</dbReference>
<keyword evidence="1" id="KW-1133">Transmembrane helix</keyword>
<evidence type="ECO:0000313" key="2">
    <source>
        <dbReference type="EMBL" id="GAC04075.1"/>
    </source>
</evidence>
<name>A0ABQ0I404_9ALTE</name>
<accession>A0ABQ0I404</accession>
<gene>
    <name evidence="2" type="ORF">GAGA_1217</name>
</gene>
<evidence type="ECO:0000313" key="3">
    <source>
        <dbReference type="Proteomes" id="UP000008372"/>
    </source>
</evidence>
<protein>
    <submittedName>
        <fullName evidence="2">Uncharacterized protein</fullName>
    </submittedName>
</protein>
<dbReference type="RefSeq" id="WP_008302854.1">
    <property type="nucleotide sequence ID" value="NZ_BAEK01000020.1"/>
</dbReference>
<reference evidence="2 3" key="1">
    <citation type="journal article" date="2014" name="Environ. Microbiol.">
        <title>Comparative genomics of the marine bacterial genus Glaciecola reveals the high degree of genomic diversity and genomic characteristic for cold adaptation.</title>
        <authorList>
            <person name="Qin Q.L."/>
            <person name="Xie B.B."/>
            <person name="Yu Y."/>
            <person name="Shu Y.L."/>
            <person name="Rong J.C."/>
            <person name="Zhang Y.J."/>
            <person name="Zhao D.L."/>
            <person name="Chen X.L."/>
            <person name="Zhang X.Y."/>
            <person name="Chen B."/>
            <person name="Zhou B.C."/>
            <person name="Zhang Y.Z."/>
        </authorList>
    </citation>
    <scope>NUCLEOTIDE SEQUENCE [LARGE SCALE GENOMIC DNA]</scope>
    <source>
        <strain evidence="2 3">NO2</strain>
    </source>
</reference>